<evidence type="ECO:0000313" key="3">
    <source>
        <dbReference type="Proteomes" id="UP000015347"/>
    </source>
</evidence>
<sequence>MTTILGISGSLRRGSFNAGLLRAAVEHAPEGTTIDPRGIQGVPLYDADLEAEGTPEAVLALREALQAADGLLLVTPEYNNGIPGVFKNAIDWMASGEGAKLFQGKPVALLGASPTGFGTILAQNHWLPVLRTLGTRPWFEGRMMVSRAKKLFDDEGNLTDADTRVRLEEFVQGFARAIRTDTA</sequence>
<dbReference type="GO" id="GO:0010181">
    <property type="term" value="F:FMN binding"/>
    <property type="evidence" value="ECO:0007669"/>
    <property type="project" value="TreeGrafter"/>
</dbReference>
<evidence type="ECO:0000259" key="1">
    <source>
        <dbReference type="Pfam" id="PF03358"/>
    </source>
</evidence>
<dbReference type="OrthoDB" id="9812295at2"/>
<dbReference type="STRING" id="1123237.Salmuc_00544"/>
<dbReference type="Pfam" id="PF03358">
    <property type="entry name" value="FMN_red"/>
    <property type="match status" value="1"/>
</dbReference>
<dbReference type="InterPro" id="IPR005025">
    <property type="entry name" value="FMN_Rdtase-like_dom"/>
</dbReference>
<name>S9QZB3_9RHOB</name>
<dbReference type="AlphaFoldDB" id="S9QZB3"/>
<dbReference type="HOGENOM" id="CLU_055322_4_1_5"/>
<gene>
    <name evidence="2" type="ORF">Salmuc_00544</name>
</gene>
<dbReference type="GO" id="GO:0005829">
    <property type="term" value="C:cytosol"/>
    <property type="evidence" value="ECO:0007669"/>
    <property type="project" value="TreeGrafter"/>
</dbReference>
<reference evidence="3" key="1">
    <citation type="journal article" date="2014" name="Stand. Genomic Sci.">
        <title>Genome sequence of the exopolysaccharide-producing Salipiger mucosus type strain (DSM 16094(T)), a moderately halophilic member of the Roseobacter clade.</title>
        <authorList>
            <person name="Riedel T."/>
            <person name="Spring S."/>
            <person name="Fiebig A."/>
            <person name="Petersen J."/>
            <person name="Kyrpides N.C."/>
            <person name="Goker M."/>
            <person name="Klenk H.P."/>
        </authorList>
    </citation>
    <scope>NUCLEOTIDE SEQUENCE [LARGE SCALE GENOMIC DNA]</scope>
    <source>
        <strain evidence="3">DSM 16094</strain>
    </source>
</reference>
<dbReference type="SUPFAM" id="SSF52218">
    <property type="entry name" value="Flavoproteins"/>
    <property type="match status" value="1"/>
</dbReference>
<comment type="caution">
    <text evidence="2">The sequence shown here is derived from an EMBL/GenBank/DDBJ whole genome shotgun (WGS) entry which is preliminary data.</text>
</comment>
<dbReference type="PANTHER" id="PTHR30543:SF21">
    <property type="entry name" value="NAD(P)H-DEPENDENT FMN REDUCTASE LOT6"/>
    <property type="match status" value="1"/>
</dbReference>
<dbReference type="eggNOG" id="COG0431">
    <property type="taxonomic scope" value="Bacteria"/>
</dbReference>
<accession>S9QZB3</accession>
<dbReference type="EMBL" id="APVH01000011">
    <property type="protein sequence ID" value="EPX84947.1"/>
    <property type="molecule type" value="Genomic_DNA"/>
</dbReference>
<dbReference type="Proteomes" id="UP000015347">
    <property type="component" value="Unassembled WGS sequence"/>
</dbReference>
<keyword evidence="3" id="KW-1185">Reference proteome</keyword>
<evidence type="ECO:0000313" key="2">
    <source>
        <dbReference type="EMBL" id="EPX84947.1"/>
    </source>
</evidence>
<dbReference type="RefSeq" id="WP_020041148.1">
    <property type="nucleotide sequence ID" value="NZ_KE557273.1"/>
</dbReference>
<organism evidence="2 3">
    <name type="scientific">Salipiger mucosus DSM 16094</name>
    <dbReference type="NCBI Taxonomy" id="1123237"/>
    <lineage>
        <taxon>Bacteria</taxon>
        <taxon>Pseudomonadati</taxon>
        <taxon>Pseudomonadota</taxon>
        <taxon>Alphaproteobacteria</taxon>
        <taxon>Rhodobacterales</taxon>
        <taxon>Roseobacteraceae</taxon>
        <taxon>Salipiger</taxon>
    </lineage>
</organism>
<dbReference type="InterPro" id="IPR050712">
    <property type="entry name" value="NAD(P)H-dep_reductase"/>
</dbReference>
<dbReference type="Gene3D" id="3.40.50.360">
    <property type="match status" value="1"/>
</dbReference>
<protein>
    <submittedName>
        <fullName evidence="2">NADPH:quinone oxidoreductase</fullName>
    </submittedName>
</protein>
<feature type="domain" description="NADPH-dependent FMN reductase-like" evidence="1">
    <location>
        <begin position="3"/>
        <end position="148"/>
    </location>
</feature>
<dbReference type="InterPro" id="IPR029039">
    <property type="entry name" value="Flavoprotein-like_sf"/>
</dbReference>
<dbReference type="PANTHER" id="PTHR30543">
    <property type="entry name" value="CHROMATE REDUCTASE"/>
    <property type="match status" value="1"/>
</dbReference>
<dbReference type="GO" id="GO:0016491">
    <property type="term" value="F:oxidoreductase activity"/>
    <property type="evidence" value="ECO:0007669"/>
    <property type="project" value="InterPro"/>
</dbReference>
<proteinExistence type="predicted"/>